<dbReference type="PANTHER" id="PTHR13947">
    <property type="entry name" value="GNAT FAMILY N-ACETYLTRANSFERASE"/>
    <property type="match status" value="1"/>
</dbReference>
<name>A0A1I5H454_9BACT</name>
<dbReference type="CDD" id="cd04301">
    <property type="entry name" value="NAT_SF"/>
    <property type="match status" value="1"/>
</dbReference>
<keyword evidence="1" id="KW-0808">Transferase</keyword>
<dbReference type="Proteomes" id="UP000199564">
    <property type="component" value="Unassembled WGS sequence"/>
</dbReference>
<keyword evidence="4" id="KW-1185">Reference proteome</keyword>
<dbReference type="PANTHER" id="PTHR13947:SF37">
    <property type="entry name" value="LD18367P"/>
    <property type="match status" value="1"/>
</dbReference>
<protein>
    <submittedName>
        <fullName evidence="3">Ribosomal protein S18 acetylase RimI</fullName>
    </submittedName>
</protein>
<organism evidence="3 4">
    <name type="scientific">Algoriphagus ornithinivorans</name>
    <dbReference type="NCBI Taxonomy" id="226506"/>
    <lineage>
        <taxon>Bacteria</taxon>
        <taxon>Pseudomonadati</taxon>
        <taxon>Bacteroidota</taxon>
        <taxon>Cytophagia</taxon>
        <taxon>Cytophagales</taxon>
        <taxon>Cyclobacteriaceae</taxon>
        <taxon>Algoriphagus</taxon>
    </lineage>
</organism>
<sequence length="153" mass="17254">MEAIQIIPFENSLRTHFEIINKAWVEELFAIEPFDKEQLEQPEKTILEKGGAIIFAKKGEEIVGTVGLSKIDEQTYELIKMGVSKNAQGLGIGKKLGIAILEKAKEMGARKVVLYTHTKLQAALKIYQNLGFQEVPVRDGKYCRCDLMMEVQL</sequence>
<evidence type="ECO:0000256" key="1">
    <source>
        <dbReference type="ARBA" id="ARBA00022679"/>
    </source>
</evidence>
<dbReference type="EMBL" id="FOVW01000006">
    <property type="protein sequence ID" value="SFO43068.1"/>
    <property type="molecule type" value="Genomic_DNA"/>
</dbReference>
<dbReference type="GO" id="GO:0005840">
    <property type="term" value="C:ribosome"/>
    <property type="evidence" value="ECO:0007669"/>
    <property type="project" value="UniProtKB-KW"/>
</dbReference>
<keyword evidence="3" id="KW-0687">Ribonucleoprotein</keyword>
<dbReference type="PROSITE" id="PS51186">
    <property type="entry name" value="GNAT"/>
    <property type="match status" value="1"/>
</dbReference>
<keyword evidence="3" id="KW-0689">Ribosomal protein</keyword>
<dbReference type="GO" id="GO:0008080">
    <property type="term" value="F:N-acetyltransferase activity"/>
    <property type="evidence" value="ECO:0007669"/>
    <property type="project" value="InterPro"/>
</dbReference>
<dbReference type="STRING" id="226506.SAMN04488519_106280"/>
<dbReference type="InterPro" id="IPR016181">
    <property type="entry name" value="Acyl_CoA_acyltransferase"/>
</dbReference>
<evidence type="ECO:0000313" key="4">
    <source>
        <dbReference type="Proteomes" id="UP000199564"/>
    </source>
</evidence>
<dbReference type="SUPFAM" id="SSF55729">
    <property type="entry name" value="Acyl-CoA N-acyltransferases (Nat)"/>
    <property type="match status" value="1"/>
</dbReference>
<evidence type="ECO:0000259" key="2">
    <source>
        <dbReference type="PROSITE" id="PS51186"/>
    </source>
</evidence>
<dbReference type="InterPro" id="IPR000182">
    <property type="entry name" value="GNAT_dom"/>
</dbReference>
<reference evidence="4" key="1">
    <citation type="submission" date="2016-10" db="EMBL/GenBank/DDBJ databases">
        <authorList>
            <person name="Varghese N."/>
            <person name="Submissions S."/>
        </authorList>
    </citation>
    <scope>NUCLEOTIDE SEQUENCE [LARGE SCALE GENOMIC DNA]</scope>
    <source>
        <strain evidence="4">DSM 15282</strain>
    </source>
</reference>
<dbReference type="RefSeq" id="WP_091654223.1">
    <property type="nucleotide sequence ID" value="NZ_FOVW01000006.1"/>
</dbReference>
<feature type="domain" description="N-acetyltransferase" evidence="2">
    <location>
        <begin position="4"/>
        <end position="153"/>
    </location>
</feature>
<gene>
    <name evidence="3" type="ORF">SAMN04488519_106280</name>
</gene>
<dbReference type="InterPro" id="IPR050769">
    <property type="entry name" value="NAT_camello-type"/>
</dbReference>
<dbReference type="Gene3D" id="3.40.630.30">
    <property type="match status" value="1"/>
</dbReference>
<accession>A0A1I5H454</accession>
<dbReference type="AlphaFoldDB" id="A0A1I5H454"/>
<dbReference type="Pfam" id="PF00583">
    <property type="entry name" value="Acetyltransf_1"/>
    <property type="match status" value="1"/>
</dbReference>
<evidence type="ECO:0000313" key="3">
    <source>
        <dbReference type="EMBL" id="SFO43068.1"/>
    </source>
</evidence>
<proteinExistence type="predicted"/>